<organism evidence="2 3">
    <name type="scientific">Grifola frondosa</name>
    <name type="common">Maitake</name>
    <name type="synonym">Polyporus frondosus</name>
    <dbReference type="NCBI Taxonomy" id="5627"/>
    <lineage>
        <taxon>Eukaryota</taxon>
        <taxon>Fungi</taxon>
        <taxon>Dikarya</taxon>
        <taxon>Basidiomycota</taxon>
        <taxon>Agaricomycotina</taxon>
        <taxon>Agaricomycetes</taxon>
        <taxon>Polyporales</taxon>
        <taxon>Grifolaceae</taxon>
        <taxon>Grifola</taxon>
    </lineage>
</organism>
<feature type="domain" description="BTB" evidence="1">
    <location>
        <begin position="22"/>
        <end position="52"/>
    </location>
</feature>
<dbReference type="Pfam" id="PF00651">
    <property type="entry name" value="BTB"/>
    <property type="match status" value="1"/>
</dbReference>
<dbReference type="AlphaFoldDB" id="A0A1C7M9S8"/>
<dbReference type="EMBL" id="LUGG01000006">
    <property type="protein sequence ID" value="OBZ73641.1"/>
    <property type="molecule type" value="Genomic_DNA"/>
</dbReference>
<accession>A0A1C7M9S8</accession>
<dbReference type="OrthoDB" id="2790546at2759"/>
<dbReference type="Gene3D" id="3.30.710.10">
    <property type="entry name" value="Potassium Channel Kv1.1, Chain A"/>
    <property type="match status" value="1"/>
</dbReference>
<dbReference type="InterPro" id="IPR011333">
    <property type="entry name" value="SKP1/BTB/POZ_sf"/>
</dbReference>
<dbReference type="PROSITE" id="PS50097">
    <property type="entry name" value="BTB"/>
    <property type="match status" value="1"/>
</dbReference>
<name>A0A1C7M9S8_GRIFR</name>
<evidence type="ECO:0000259" key="1">
    <source>
        <dbReference type="PROSITE" id="PS50097"/>
    </source>
</evidence>
<comment type="caution">
    <text evidence="2">The sequence shown here is derived from an EMBL/GenBank/DDBJ whole genome shotgun (WGS) entry which is preliminary data.</text>
</comment>
<protein>
    <recommendedName>
        <fullName evidence="1">BTB domain-containing protein</fullName>
    </recommendedName>
</protein>
<sequence length="211" mass="23536">MAEPSIGSNIVPSAHPFVFSSADVILLSSDGRKFFVHKNILSVASPFSNNVFLPQAPSPDLCPTDEHNQLVSRNHDGLPVIHITEHGSIIEPLLRLCYPIDDPVLTDPHVIRRVLEAAMKYEFSEALQLMKDRLVVLAKTMPLRIYAIACADRLEDVARAAALEVRTSRQFKKYVDELEEIRAGAYYRLLAYCEKPGPAPVDQVFCDPPTI</sequence>
<dbReference type="SUPFAM" id="SSF54695">
    <property type="entry name" value="POZ domain"/>
    <property type="match status" value="1"/>
</dbReference>
<evidence type="ECO:0000313" key="3">
    <source>
        <dbReference type="Proteomes" id="UP000092993"/>
    </source>
</evidence>
<dbReference type="SMART" id="SM00225">
    <property type="entry name" value="BTB"/>
    <property type="match status" value="1"/>
</dbReference>
<dbReference type="STRING" id="5627.A0A1C7M9S8"/>
<dbReference type="Proteomes" id="UP000092993">
    <property type="component" value="Unassembled WGS sequence"/>
</dbReference>
<dbReference type="InterPro" id="IPR000210">
    <property type="entry name" value="BTB/POZ_dom"/>
</dbReference>
<proteinExistence type="predicted"/>
<gene>
    <name evidence="2" type="ORF">A0H81_06296</name>
</gene>
<dbReference type="OMA" id="VIHITEH"/>
<reference evidence="2 3" key="1">
    <citation type="submission" date="2016-03" db="EMBL/GenBank/DDBJ databases">
        <title>Whole genome sequencing of Grifola frondosa 9006-11.</title>
        <authorList>
            <person name="Min B."/>
            <person name="Park H."/>
            <person name="Kim J.-G."/>
            <person name="Cho H."/>
            <person name="Oh Y.-L."/>
            <person name="Kong W.-S."/>
            <person name="Choi I.-G."/>
        </authorList>
    </citation>
    <scope>NUCLEOTIDE SEQUENCE [LARGE SCALE GENOMIC DNA]</scope>
    <source>
        <strain evidence="2 3">9006-11</strain>
    </source>
</reference>
<keyword evidence="3" id="KW-1185">Reference proteome</keyword>
<evidence type="ECO:0000313" key="2">
    <source>
        <dbReference type="EMBL" id="OBZ73641.1"/>
    </source>
</evidence>